<keyword evidence="3" id="KW-1185">Reference proteome</keyword>
<accession>A0A0D7A109</accession>
<reference evidence="2 3" key="1">
    <citation type="journal article" date="2015" name="Fungal Genet. Biol.">
        <title>Evolution of novel wood decay mechanisms in Agaricales revealed by the genome sequences of Fistulina hepatica and Cylindrobasidium torrendii.</title>
        <authorList>
            <person name="Floudas D."/>
            <person name="Held B.W."/>
            <person name="Riley R."/>
            <person name="Nagy L.G."/>
            <person name="Koehler G."/>
            <person name="Ransdell A.S."/>
            <person name="Younus H."/>
            <person name="Chow J."/>
            <person name="Chiniquy J."/>
            <person name="Lipzen A."/>
            <person name="Tritt A."/>
            <person name="Sun H."/>
            <person name="Haridas S."/>
            <person name="LaButti K."/>
            <person name="Ohm R.A."/>
            <person name="Kues U."/>
            <person name="Blanchette R.A."/>
            <person name="Grigoriev I.V."/>
            <person name="Minto R.E."/>
            <person name="Hibbett D.S."/>
        </authorList>
    </citation>
    <scope>NUCLEOTIDE SEQUENCE [LARGE SCALE GENOMIC DNA]</scope>
    <source>
        <strain evidence="2 3">ATCC 64428</strain>
    </source>
</reference>
<evidence type="ECO:0000256" key="1">
    <source>
        <dbReference type="SAM" id="MobiDB-lite"/>
    </source>
</evidence>
<proteinExistence type="predicted"/>
<name>A0A0D7A109_9AGAR</name>
<gene>
    <name evidence="2" type="ORF">FISHEDRAFT_77673</name>
</gene>
<evidence type="ECO:0000313" key="3">
    <source>
        <dbReference type="Proteomes" id="UP000054144"/>
    </source>
</evidence>
<feature type="compositionally biased region" description="Basic and acidic residues" evidence="1">
    <location>
        <begin position="198"/>
        <end position="211"/>
    </location>
</feature>
<evidence type="ECO:0000313" key="2">
    <source>
        <dbReference type="EMBL" id="KIY44483.1"/>
    </source>
</evidence>
<dbReference type="Proteomes" id="UP000054144">
    <property type="component" value="Unassembled WGS sequence"/>
</dbReference>
<feature type="region of interest" description="Disordered" evidence="1">
    <location>
        <begin position="190"/>
        <end position="211"/>
    </location>
</feature>
<dbReference type="AlphaFoldDB" id="A0A0D7A109"/>
<organism evidence="2 3">
    <name type="scientific">Fistulina hepatica ATCC 64428</name>
    <dbReference type="NCBI Taxonomy" id="1128425"/>
    <lineage>
        <taxon>Eukaryota</taxon>
        <taxon>Fungi</taxon>
        <taxon>Dikarya</taxon>
        <taxon>Basidiomycota</taxon>
        <taxon>Agaricomycotina</taxon>
        <taxon>Agaricomycetes</taxon>
        <taxon>Agaricomycetidae</taxon>
        <taxon>Agaricales</taxon>
        <taxon>Fistulinaceae</taxon>
        <taxon>Fistulina</taxon>
    </lineage>
</organism>
<sequence>MTGSGSSLFPPLVHIERLPYETASFVVPLATFPPAGDPACPFGSPTRGPAPHRSASPERLRARVCSRKIDRGIPHHPRADSDTGQMTTANWSLFFFLVPQQRRAASSDPSSTASCSPLYGRAATVGWRGAHVEASAWTVRLPAPACPGHDPITYPISNDISLVSCDLVSPASLSRQTEHKHMLHLTDFRGPTPADMLPRSDSDDYNYRVRH</sequence>
<feature type="region of interest" description="Disordered" evidence="1">
    <location>
        <begin position="40"/>
        <end position="59"/>
    </location>
</feature>
<protein>
    <submittedName>
        <fullName evidence="2">Uncharacterized protein</fullName>
    </submittedName>
</protein>
<dbReference type="EMBL" id="KN882092">
    <property type="protein sequence ID" value="KIY44483.1"/>
    <property type="molecule type" value="Genomic_DNA"/>
</dbReference>